<gene>
    <name evidence="7" type="ORF">SLS62_010723</name>
</gene>
<dbReference type="InterPro" id="IPR007219">
    <property type="entry name" value="XnlR_reg_dom"/>
</dbReference>
<dbReference type="GO" id="GO:0000981">
    <property type="term" value="F:DNA-binding transcription factor activity, RNA polymerase II-specific"/>
    <property type="evidence" value="ECO:0007669"/>
    <property type="project" value="InterPro"/>
</dbReference>
<proteinExistence type="predicted"/>
<evidence type="ECO:0000256" key="3">
    <source>
        <dbReference type="ARBA" id="ARBA00023015"/>
    </source>
</evidence>
<feature type="domain" description="Xylanolytic transcriptional activator regulatory" evidence="6">
    <location>
        <begin position="116"/>
        <end position="198"/>
    </location>
</feature>
<dbReference type="GO" id="GO:0006351">
    <property type="term" value="P:DNA-templated transcription"/>
    <property type="evidence" value="ECO:0007669"/>
    <property type="project" value="InterPro"/>
</dbReference>
<protein>
    <recommendedName>
        <fullName evidence="6">Xylanolytic transcriptional activator regulatory domain-containing protein</fullName>
    </recommendedName>
</protein>
<evidence type="ECO:0000256" key="5">
    <source>
        <dbReference type="ARBA" id="ARBA00023242"/>
    </source>
</evidence>
<evidence type="ECO:0000259" key="6">
    <source>
        <dbReference type="SMART" id="SM00906"/>
    </source>
</evidence>
<keyword evidence="3" id="KW-0805">Transcription regulation</keyword>
<evidence type="ECO:0000256" key="4">
    <source>
        <dbReference type="ARBA" id="ARBA00023163"/>
    </source>
</evidence>
<accession>A0AAN9UA56</accession>
<dbReference type="Proteomes" id="UP001320420">
    <property type="component" value="Unassembled WGS sequence"/>
</dbReference>
<dbReference type="GO" id="GO:0005634">
    <property type="term" value="C:nucleus"/>
    <property type="evidence" value="ECO:0007669"/>
    <property type="project" value="UniProtKB-SubCell"/>
</dbReference>
<keyword evidence="8" id="KW-1185">Reference proteome</keyword>
<comment type="subcellular location">
    <subcellularLocation>
        <location evidence="1">Nucleus</location>
    </subcellularLocation>
</comment>
<dbReference type="Pfam" id="PF04082">
    <property type="entry name" value="Fungal_trans"/>
    <property type="match status" value="1"/>
</dbReference>
<keyword evidence="5" id="KW-0539">Nucleus</keyword>
<sequence>MSIAEMPSKGVILDLVDIFLSKFIALIPCFHEQRLRDSIEKGELQNEAPVLVYIMVAMAARSHQDESIRRQEKGWYTNAKLAFDLTTHDSEPALRILQAAACLVTYANIVYGVSPMWTLLGKAWRLACSHGYNRIDTKFWNTPAFTSPSSSEVEKEERRRAMWVLFMFDRGSSFAVGWPHAINEQHFVVNRPLNDQSFQTGGLGSPSSSIPTPLDPFQILINTYKLAGQVVEHTYVLQVPEDFNIHRKEFDQLGEDLAAITAQSAEQIQNLWSLSERGQIQAVWTHIVAHAAQIILNHRPLDDWAIITGGSTDAAALQAWHDSHFQRCIRAADTIIQRIKYLERASPKVLINPHIGSSLYMIERILVICWHETREPRYRQDIDTILLLSQRLAEEYPRLGQGYITKIKRDLELDANTVQRMRALGSRGGVSGCRSLPS</sequence>
<evidence type="ECO:0000256" key="2">
    <source>
        <dbReference type="ARBA" id="ARBA00022723"/>
    </source>
</evidence>
<dbReference type="InterPro" id="IPR050815">
    <property type="entry name" value="TF_fung"/>
</dbReference>
<dbReference type="EMBL" id="JAKJXP020000142">
    <property type="protein sequence ID" value="KAK7742415.1"/>
    <property type="molecule type" value="Genomic_DNA"/>
</dbReference>
<comment type="caution">
    <text evidence="7">The sequence shown here is derived from an EMBL/GenBank/DDBJ whole genome shotgun (WGS) entry which is preliminary data.</text>
</comment>
<dbReference type="GO" id="GO:0003677">
    <property type="term" value="F:DNA binding"/>
    <property type="evidence" value="ECO:0007669"/>
    <property type="project" value="InterPro"/>
</dbReference>
<dbReference type="PANTHER" id="PTHR47338">
    <property type="entry name" value="ZN(II)2CYS6 TRANSCRIPTION FACTOR (EUROFUNG)-RELATED"/>
    <property type="match status" value="1"/>
</dbReference>
<evidence type="ECO:0000256" key="1">
    <source>
        <dbReference type="ARBA" id="ARBA00004123"/>
    </source>
</evidence>
<reference evidence="7 8" key="1">
    <citation type="submission" date="2024-02" db="EMBL/GenBank/DDBJ databases">
        <title>De novo assembly and annotation of 12 fungi associated with fruit tree decline syndrome in Ontario, Canada.</title>
        <authorList>
            <person name="Sulman M."/>
            <person name="Ellouze W."/>
            <person name="Ilyukhin E."/>
        </authorList>
    </citation>
    <scope>NUCLEOTIDE SEQUENCE [LARGE SCALE GENOMIC DNA]</scope>
    <source>
        <strain evidence="7 8">M11/M66-122</strain>
    </source>
</reference>
<organism evidence="7 8">
    <name type="scientific">Diatrype stigma</name>
    <dbReference type="NCBI Taxonomy" id="117547"/>
    <lineage>
        <taxon>Eukaryota</taxon>
        <taxon>Fungi</taxon>
        <taxon>Dikarya</taxon>
        <taxon>Ascomycota</taxon>
        <taxon>Pezizomycotina</taxon>
        <taxon>Sordariomycetes</taxon>
        <taxon>Xylariomycetidae</taxon>
        <taxon>Xylariales</taxon>
        <taxon>Diatrypaceae</taxon>
        <taxon>Diatrype</taxon>
    </lineage>
</organism>
<dbReference type="PANTHER" id="PTHR47338:SF10">
    <property type="entry name" value="TRANSCRIPTION FACTOR DOMAIN-CONTAINING PROTEIN-RELATED"/>
    <property type="match status" value="1"/>
</dbReference>
<keyword evidence="4" id="KW-0804">Transcription</keyword>
<name>A0AAN9UA56_9PEZI</name>
<dbReference type="AlphaFoldDB" id="A0AAN9UA56"/>
<evidence type="ECO:0000313" key="8">
    <source>
        <dbReference type="Proteomes" id="UP001320420"/>
    </source>
</evidence>
<evidence type="ECO:0000313" key="7">
    <source>
        <dbReference type="EMBL" id="KAK7742415.1"/>
    </source>
</evidence>
<dbReference type="GO" id="GO:0008270">
    <property type="term" value="F:zinc ion binding"/>
    <property type="evidence" value="ECO:0007669"/>
    <property type="project" value="InterPro"/>
</dbReference>
<keyword evidence="2" id="KW-0479">Metal-binding</keyword>
<dbReference type="SMART" id="SM00906">
    <property type="entry name" value="Fungal_trans"/>
    <property type="match status" value="1"/>
</dbReference>
<dbReference type="CDD" id="cd12148">
    <property type="entry name" value="fungal_TF_MHR"/>
    <property type="match status" value="1"/>
</dbReference>